<dbReference type="Pfam" id="PF16949">
    <property type="entry name" value="ABC_tran_2"/>
    <property type="match status" value="1"/>
</dbReference>
<keyword evidence="1" id="KW-1133">Transmembrane helix</keyword>
<feature type="transmembrane region" description="Helical" evidence="1">
    <location>
        <begin position="154"/>
        <end position="176"/>
    </location>
</feature>
<dbReference type="EMBL" id="PEZK01000004">
    <property type="protein sequence ID" value="PIU02446.1"/>
    <property type="molecule type" value="Genomic_DNA"/>
</dbReference>
<evidence type="ECO:0000313" key="3">
    <source>
        <dbReference type="Proteomes" id="UP000231214"/>
    </source>
</evidence>
<keyword evidence="1" id="KW-0812">Transmembrane</keyword>
<evidence type="ECO:0000256" key="1">
    <source>
        <dbReference type="SAM" id="Phobius"/>
    </source>
</evidence>
<feature type="transmembrane region" description="Helical" evidence="1">
    <location>
        <begin position="188"/>
        <end position="209"/>
    </location>
</feature>
<keyword evidence="1" id="KW-0472">Membrane</keyword>
<proteinExistence type="predicted"/>
<dbReference type="InterPro" id="IPR031599">
    <property type="entry name" value="ABC_tran_2"/>
</dbReference>
<accession>A0A2M6XBT8</accession>
<evidence type="ECO:0000313" key="2">
    <source>
        <dbReference type="EMBL" id="PIU02446.1"/>
    </source>
</evidence>
<feature type="transmembrane region" description="Helical" evidence="1">
    <location>
        <begin position="377"/>
        <end position="398"/>
    </location>
</feature>
<dbReference type="AlphaFoldDB" id="A0A2M6XBT8"/>
<name>A0A2M6XBT8_9BACT</name>
<sequence>MNSRAFWALQTSKLIRLASLFRRGQWAKILVILTTLVILLLLALGIFYFSLTSFKFLSEYPIASQPIITYSLAATFILTAVLVLASAVITSLQTLFQRDDNSLVFSWPIPITAIFSSRLLNSLLLANWPMLVFSLPFILGYSAAFGLNWTTRSLFLVGLIFLSLSSSLLGTMIALIASRIWGNLQSRWFNFALLASLPIFGWVLVKVLLPDELTTNLGPLSIEEIGTLLGRKPLLASFLPTTWLVNLVYFWPGSPSVAALYLATLASFWLTLILVVSLLRQQFYWQAINKTSVGRFIAAPWDTVKKKVRSFPYLLPGKMGALTEKDWLGVLRSPPQLFQLFFIIFIGIVYLLIISRVPLTRLAKTFPTTHQTWLKTINFLFTNYLAAVFSLRFLFPLISLEGHSAWVSWSAPLPRLKIFWQKLVSSFLLVCLSTEAILLISKQWSLLLINLPVSFLIVLVTLGIGAIKPNFWEKNPEKLSTTPGGLLATFVCLAYISLCAGLLFGPLRYGVGLIWLLSGLVAVIIFHQVQRHLNHYEL</sequence>
<feature type="transmembrane region" description="Helical" evidence="1">
    <location>
        <begin position="234"/>
        <end position="252"/>
    </location>
</feature>
<feature type="transmembrane region" description="Helical" evidence="1">
    <location>
        <begin position="509"/>
        <end position="529"/>
    </location>
</feature>
<dbReference type="Proteomes" id="UP000231214">
    <property type="component" value="Unassembled WGS sequence"/>
</dbReference>
<gene>
    <name evidence="2" type="ORF">COT66_00230</name>
</gene>
<feature type="transmembrane region" description="Helical" evidence="1">
    <location>
        <begin position="419"/>
        <end position="440"/>
    </location>
</feature>
<feature type="transmembrane region" description="Helical" evidence="1">
    <location>
        <begin position="337"/>
        <end position="357"/>
    </location>
</feature>
<feature type="transmembrane region" description="Helical" evidence="1">
    <location>
        <begin position="26"/>
        <end position="47"/>
    </location>
</feature>
<comment type="caution">
    <text evidence="2">The sequence shown here is derived from an EMBL/GenBank/DDBJ whole genome shotgun (WGS) entry which is preliminary data.</text>
</comment>
<feature type="transmembrane region" description="Helical" evidence="1">
    <location>
        <begin position="479"/>
        <end position="503"/>
    </location>
</feature>
<reference evidence="3" key="1">
    <citation type="submission" date="2017-09" db="EMBL/GenBank/DDBJ databases">
        <title>Depth-based differentiation of microbial function through sediment-hosted aquifers and enrichment of novel symbionts in the deep terrestrial subsurface.</title>
        <authorList>
            <person name="Probst A.J."/>
            <person name="Ladd B."/>
            <person name="Jarett J.K."/>
            <person name="Geller-Mcgrath D.E."/>
            <person name="Sieber C.M.K."/>
            <person name="Emerson J.B."/>
            <person name="Anantharaman K."/>
            <person name="Thomas B.C."/>
            <person name="Malmstrom R."/>
            <person name="Stieglmeier M."/>
            <person name="Klingl A."/>
            <person name="Woyke T."/>
            <person name="Ryan C.M."/>
            <person name="Banfield J.F."/>
        </authorList>
    </citation>
    <scope>NUCLEOTIDE SEQUENCE [LARGE SCALE GENOMIC DNA]</scope>
</reference>
<feature type="transmembrane region" description="Helical" evidence="1">
    <location>
        <begin position="67"/>
        <end position="90"/>
    </location>
</feature>
<feature type="transmembrane region" description="Helical" evidence="1">
    <location>
        <begin position="446"/>
        <end position="467"/>
    </location>
</feature>
<feature type="transmembrane region" description="Helical" evidence="1">
    <location>
        <begin position="258"/>
        <end position="279"/>
    </location>
</feature>
<organism evidence="2 3">
    <name type="scientific">Candidatus Shapirobacteria bacterium CG09_land_8_20_14_0_10_49_15</name>
    <dbReference type="NCBI Taxonomy" id="1974482"/>
    <lineage>
        <taxon>Bacteria</taxon>
        <taxon>Candidatus Shapironibacteriota</taxon>
    </lineage>
</organism>
<feature type="transmembrane region" description="Helical" evidence="1">
    <location>
        <begin position="126"/>
        <end position="147"/>
    </location>
</feature>
<protein>
    <submittedName>
        <fullName evidence="2">Uncharacterized protein</fullName>
    </submittedName>
</protein>